<dbReference type="PANTHER" id="PTHR43595:SF2">
    <property type="entry name" value="SMALL RIBOSOMAL SUBUNIT PROTEIN MS42"/>
    <property type="match status" value="1"/>
</dbReference>
<keyword evidence="4 5" id="KW-0560">Oxidoreductase</keyword>
<proteinExistence type="inferred from homology"/>
<dbReference type="InterPro" id="IPR019832">
    <property type="entry name" value="Mn/Fe_SOD_C"/>
</dbReference>
<gene>
    <name evidence="8" type="ORF">OC680_00450</name>
</gene>
<dbReference type="SUPFAM" id="SSF54719">
    <property type="entry name" value="Fe,Mn superoxide dismutase (SOD), C-terminal domain"/>
    <property type="match status" value="1"/>
</dbReference>
<dbReference type="RefSeq" id="WP_304515159.1">
    <property type="nucleotide sequence ID" value="NZ_JAOSID010000002.1"/>
</dbReference>
<protein>
    <recommendedName>
        <fullName evidence="2 5">Superoxide dismutase</fullName>
        <ecNumber evidence="2 5">1.15.1.1</ecNumber>
    </recommendedName>
</protein>
<dbReference type="Pfam" id="PF00081">
    <property type="entry name" value="Sod_Fe_N"/>
    <property type="match status" value="1"/>
</dbReference>
<dbReference type="EC" id="1.15.1.1" evidence="2 5"/>
<dbReference type="PROSITE" id="PS00088">
    <property type="entry name" value="SOD_MN"/>
    <property type="match status" value="1"/>
</dbReference>
<evidence type="ECO:0000256" key="3">
    <source>
        <dbReference type="ARBA" id="ARBA00022723"/>
    </source>
</evidence>
<evidence type="ECO:0000256" key="4">
    <source>
        <dbReference type="ARBA" id="ARBA00023002"/>
    </source>
</evidence>
<dbReference type="InterPro" id="IPR001189">
    <property type="entry name" value="Mn/Fe_SOD"/>
</dbReference>
<dbReference type="PRINTS" id="PR01703">
    <property type="entry name" value="MNSODISMTASE"/>
</dbReference>
<keyword evidence="3 5" id="KW-0479">Metal-binding</keyword>
<organism evidence="8 9">
    <name type="scientific">Candidatus Phytoplasma melaleucae</name>
    <dbReference type="NCBI Taxonomy" id="2982630"/>
    <lineage>
        <taxon>Bacteria</taxon>
        <taxon>Bacillati</taxon>
        <taxon>Mycoplasmatota</taxon>
        <taxon>Mollicutes</taxon>
        <taxon>Acholeplasmatales</taxon>
        <taxon>Acholeplasmataceae</taxon>
        <taxon>Candidatus Phytoplasma</taxon>
    </lineage>
</organism>
<dbReference type="Gene3D" id="1.10.287.990">
    <property type="entry name" value="Fe,Mn superoxide dismutase (SOD) domain"/>
    <property type="match status" value="1"/>
</dbReference>
<comment type="caution">
    <text evidence="8">The sequence shown here is derived from an EMBL/GenBank/DDBJ whole genome shotgun (WGS) entry which is preliminary data.</text>
</comment>
<evidence type="ECO:0000256" key="5">
    <source>
        <dbReference type="RuleBase" id="RU000414"/>
    </source>
</evidence>
<feature type="domain" description="Manganese/iron superoxide dismutase C-terminal" evidence="7">
    <location>
        <begin position="101"/>
        <end position="195"/>
    </location>
</feature>
<dbReference type="InterPro" id="IPR036314">
    <property type="entry name" value="SOD_C_sf"/>
</dbReference>
<dbReference type="InterPro" id="IPR036324">
    <property type="entry name" value="Mn/Fe_SOD_N_sf"/>
</dbReference>
<keyword evidence="9" id="KW-1185">Reference proteome</keyword>
<evidence type="ECO:0000259" key="6">
    <source>
        <dbReference type="Pfam" id="PF00081"/>
    </source>
</evidence>
<dbReference type="PIRSF" id="PIRSF000349">
    <property type="entry name" value="SODismutase"/>
    <property type="match status" value="1"/>
</dbReference>
<dbReference type="PANTHER" id="PTHR43595">
    <property type="entry name" value="37S RIBOSOMAL PROTEIN S26, MITOCHONDRIAL"/>
    <property type="match status" value="1"/>
</dbReference>
<dbReference type="SUPFAM" id="SSF46609">
    <property type="entry name" value="Fe,Mn superoxide dismutase (SOD), N-terminal domain"/>
    <property type="match status" value="1"/>
</dbReference>
<evidence type="ECO:0000259" key="7">
    <source>
        <dbReference type="Pfam" id="PF02777"/>
    </source>
</evidence>
<comment type="catalytic activity">
    <reaction evidence="5">
        <text>2 superoxide + 2 H(+) = H2O2 + O2</text>
        <dbReference type="Rhea" id="RHEA:20696"/>
        <dbReference type="ChEBI" id="CHEBI:15378"/>
        <dbReference type="ChEBI" id="CHEBI:15379"/>
        <dbReference type="ChEBI" id="CHEBI:16240"/>
        <dbReference type="ChEBI" id="CHEBI:18421"/>
        <dbReference type="EC" id="1.15.1.1"/>
    </reaction>
</comment>
<reference evidence="8 9" key="1">
    <citation type="journal article" date="2023" name="Int. J. Syst. Evol. Microbiol.">
        <title>The observation of taxonomic boundaries for the 16SrII and 16SrXXV phytoplasmas using genome-based delimitation.</title>
        <authorList>
            <person name="Rodrigues Jardim B."/>
            <person name="Tran-Nguyen L.T.T."/>
            <person name="Gambley C."/>
            <person name="Al-Sadi A.M."/>
            <person name="Al-Subhi A.M."/>
            <person name="Foissac X."/>
            <person name="Salar P."/>
            <person name="Cai H."/>
            <person name="Yang J.Y."/>
            <person name="Davis R."/>
            <person name="Jones L."/>
            <person name="Rodoni B."/>
            <person name="Constable F.E."/>
        </authorList>
    </citation>
    <scope>NUCLEOTIDE SEQUENCE [LARGE SCALE GENOMIC DNA]</scope>
    <source>
        <strain evidence="8">BAWM-155c</strain>
    </source>
</reference>
<dbReference type="Pfam" id="PF02777">
    <property type="entry name" value="Sod_Fe_C"/>
    <property type="match status" value="1"/>
</dbReference>
<feature type="domain" description="Manganese/iron superoxide dismutase N-terminal" evidence="6">
    <location>
        <begin position="3"/>
        <end position="90"/>
    </location>
</feature>
<name>A0ABT9DCX6_9MOLU</name>
<evidence type="ECO:0000313" key="8">
    <source>
        <dbReference type="EMBL" id="MDO8167954.1"/>
    </source>
</evidence>
<accession>A0ABT9DCX6</accession>
<dbReference type="Gene3D" id="3.55.40.20">
    <property type="entry name" value="Iron/manganese superoxide dismutase, C-terminal domain"/>
    <property type="match status" value="1"/>
</dbReference>
<dbReference type="Proteomes" id="UP001172036">
    <property type="component" value="Unassembled WGS sequence"/>
</dbReference>
<comment type="similarity">
    <text evidence="1 5">Belongs to the iron/manganese superoxide dismutase family.</text>
</comment>
<dbReference type="InterPro" id="IPR019831">
    <property type="entry name" value="Mn/Fe_SOD_N"/>
</dbReference>
<sequence>MGKYQLPELPYDYNALEPFISSKTMQIHHQKHHKTYVNKLNLSLEKYPQINNSLESLLKNKNLIPEDIRISVQNNGGGHFNHSFFWKVLSSNKNNQMPQPIDNLIKSDFINLDNFKNIFSEKAMNLFGSGWVFWIINFQNKSEILTTKDQNTVLEMGYPLLGLDLWEHAYYLDYQNRRLDYIEAFFNVINWEQIDMNLQLNLSKVK</sequence>
<dbReference type="InterPro" id="IPR019833">
    <property type="entry name" value="Mn/Fe_SOD_BS"/>
</dbReference>
<dbReference type="EMBL" id="JAOSID010000002">
    <property type="protein sequence ID" value="MDO8167954.1"/>
    <property type="molecule type" value="Genomic_DNA"/>
</dbReference>
<evidence type="ECO:0000256" key="2">
    <source>
        <dbReference type="ARBA" id="ARBA00012682"/>
    </source>
</evidence>
<evidence type="ECO:0000313" key="9">
    <source>
        <dbReference type="Proteomes" id="UP001172036"/>
    </source>
</evidence>
<evidence type="ECO:0000256" key="1">
    <source>
        <dbReference type="ARBA" id="ARBA00008714"/>
    </source>
</evidence>
<comment type="function">
    <text evidence="5">Destroys radicals which are normally produced within the cells and which are toxic to biological systems.</text>
</comment>